<comment type="caution">
    <text evidence="3">The sequence shown here is derived from an EMBL/GenBank/DDBJ whole genome shotgun (WGS) entry which is preliminary data.</text>
</comment>
<dbReference type="Proteomes" id="UP000027665">
    <property type="component" value="Unassembled WGS sequence"/>
</dbReference>
<dbReference type="STRING" id="2754.EH55_08865"/>
<feature type="domain" description="Peptidase M14" evidence="2">
    <location>
        <begin position="146"/>
        <end position="225"/>
    </location>
</feature>
<dbReference type="EMBL" id="JMKI01000004">
    <property type="protein sequence ID" value="KEJ93402.1"/>
    <property type="molecule type" value="Genomic_DNA"/>
</dbReference>
<dbReference type="AlphaFoldDB" id="A0A073J6Q8"/>
<evidence type="ECO:0000256" key="1">
    <source>
        <dbReference type="SAM" id="Phobius"/>
    </source>
</evidence>
<dbReference type="eggNOG" id="COG2866">
    <property type="taxonomic scope" value="Bacteria"/>
</dbReference>
<organism evidence="3 4">
    <name type="scientific">Synergistes jonesii</name>
    <dbReference type="NCBI Taxonomy" id="2754"/>
    <lineage>
        <taxon>Bacteria</taxon>
        <taxon>Thermotogati</taxon>
        <taxon>Synergistota</taxon>
        <taxon>Synergistia</taxon>
        <taxon>Synergistales</taxon>
        <taxon>Synergistaceae</taxon>
        <taxon>Synergistes</taxon>
    </lineage>
</organism>
<reference evidence="3 4" key="1">
    <citation type="submission" date="2014-04" db="EMBL/GenBank/DDBJ databases">
        <title>Draft Genome Sequence of Synergistes jonesii.</title>
        <authorList>
            <person name="Coil D.A."/>
            <person name="Eisen J.A."/>
            <person name="Holland-Moritz H.E."/>
        </authorList>
    </citation>
    <scope>NUCLEOTIDE SEQUENCE [LARGE SCALE GENOMIC DNA]</scope>
    <source>
        <strain evidence="3 4">78-1</strain>
    </source>
</reference>
<dbReference type="Pfam" id="PF00246">
    <property type="entry name" value="Peptidase_M14"/>
    <property type="match status" value="1"/>
</dbReference>
<evidence type="ECO:0000313" key="4">
    <source>
        <dbReference type="Proteomes" id="UP000027665"/>
    </source>
</evidence>
<keyword evidence="1" id="KW-0472">Membrane</keyword>
<dbReference type="OrthoDB" id="1111523at2"/>
<dbReference type="GO" id="GO:0008270">
    <property type="term" value="F:zinc ion binding"/>
    <property type="evidence" value="ECO:0007669"/>
    <property type="project" value="InterPro"/>
</dbReference>
<proteinExistence type="predicted"/>
<feature type="transmembrane region" description="Helical" evidence="1">
    <location>
        <begin position="784"/>
        <end position="802"/>
    </location>
</feature>
<keyword evidence="1" id="KW-0812">Transmembrane</keyword>
<keyword evidence="4" id="KW-1185">Reference proteome</keyword>
<evidence type="ECO:0000259" key="2">
    <source>
        <dbReference type="Pfam" id="PF00246"/>
    </source>
</evidence>
<name>A0A073J6Q8_9BACT</name>
<dbReference type="GO" id="GO:0004181">
    <property type="term" value="F:metallocarboxypeptidase activity"/>
    <property type="evidence" value="ECO:0007669"/>
    <property type="project" value="InterPro"/>
</dbReference>
<gene>
    <name evidence="3" type="ORF">EH55_08865</name>
</gene>
<keyword evidence="1" id="KW-1133">Transmembrane helix</keyword>
<dbReference type="RefSeq" id="WP_037974245.1">
    <property type="nucleotide sequence ID" value="NZ_JMKI01000004.1"/>
</dbReference>
<dbReference type="SUPFAM" id="SSF53187">
    <property type="entry name" value="Zn-dependent exopeptidases"/>
    <property type="match status" value="1"/>
</dbReference>
<dbReference type="InterPro" id="IPR000834">
    <property type="entry name" value="Peptidase_M14"/>
</dbReference>
<accession>A0A073J6Q8</accession>
<sequence length="805" mass="89039">MKRKLNEISLRTWLLVLVLLFVLPSISLADPPEIPWGGVNRANLDYPEYLRSYHDKKFEATKFDFSFLPRVTNGKSSSVLGEKAYQATQDELIGYIASLSPKNLRWKIIGEFPSYGKAEGVASVSDGSFKLPLLVFSDPPVFSPNEVKALKKPVIWLQGQIHGGESSGGDAMQVLAKRLAEGDLNYLLEKISVVIVPRYNVDGAWRNQRGTNSYRYRINIDQNRDNQGFESAITRTMHRLVNEYEPFFFGDAHEMGFTTGTGYVKGESTRLTIDWSGYDIATLIAPIYNHPEKLKKYITDVFEPAYHKNVEDRGLNWAWYTQTSTTPPGETPGRVVGLRGYVSADVRAKSGDEIVCVTAADGGEKYVPLQTFDGAIDTGITDPSFGLKGACSILTESTTPAIGVNLGLRVAGHVSVYESVLKTAYERADEFYDTVLQARADMAARGKKVADDNRLVLTIHYPEESVKHNIPVLTAIQDAATMSWSVKPGVFESKMFLSRNGTPNISVVQPRAYVIKANDATIARLAHSGVVFERLNKESEIEVEAYTVDAASAKVGDTNLVPSGMSGWSDAKVITAVSTTKKKVKFPKDTYIMYMDQVRATHAAYALEPLSLRNYGNYYLCMKTDMPKIGGDPVSEGFFKADVGDEYPVYRYMGTEKLDSYSIGQLTAPLATENSMVEWVLPYSAAEKDEIAAELGMDVLCISKAWMWLKGKEFTATMPDSAGDVDLREAQWYAYNWKDKKYEKLAASDDGYQIKEEFIDDGNNVKLIAASEKKASGSSGGCNAGAFAPISLLFISLGLLVVRKR</sequence>
<dbReference type="Gene3D" id="3.40.630.10">
    <property type="entry name" value="Zn peptidases"/>
    <property type="match status" value="1"/>
</dbReference>
<evidence type="ECO:0000313" key="3">
    <source>
        <dbReference type="EMBL" id="KEJ93402.1"/>
    </source>
</evidence>
<protein>
    <recommendedName>
        <fullName evidence="2">Peptidase M14 domain-containing protein</fullName>
    </recommendedName>
</protein>
<dbReference type="GO" id="GO:0006508">
    <property type="term" value="P:proteolysis"/>
    <property type="evidence" value="ECO:0007669"/>
    <property type="project" value="InterPro"/>
</dbReference>
<dbReference type="GeneID" id="90982582"/>